<comment type="caution">
    <text evidence="2">The sequence shown here is derived from an EMBL/GenBank/DDBJ whole genome shotgun (WGS) entry which is preliminary data.</text>
</comment>
<dbReference type="Pfam" id="PF05036">
    <property type="entry name" value="SPOR"/>
    <property type="match status" value="1"/>
</dbReference>
<evidence type="ECO:0000259" key="1">
    <source>
        <dbReference type="PROSITE" id="PS51724"/>
    </source>
</evidence>
<dbReference type="SUPFAM" id="SSF110997">
    <property type="entry name" value="Sporulation related repeat"/>
    <property type="match status" value="1"/>
</dbReference>
<protein>
    <submittedName>
        <fullName evidence="2">SPOR domain-containing protein</fullName>
    </submittedName>
</protein>
<gene>
    <name evidence="2" type="ORF">E6K72_11000</name>
</gene>
<dbReference type="InterPro" id="IPR007730">
    <property type="entry name" value="SPOR-like_dom"/>
</dbReference>
<proteinExistence type="predicted"/>
<evidence type="ECO:0000313" key="2">
    <source>
        <dbReference type="EMBL" id="TMQ50939.1"/>
    </source>
</evidence>
<dbReference type="InterPro" id="IPR036680">
    <property type="entry name" value="SPOR-like_sf"/>
</dbReference>
<dbReference type="PROSITE" id="PS51724">
    <property type="entry name" value="SPOR"/>
    <property type="match status" value="1"/>
</dbReference>
<reference evidence="2 3" key="1">
    <citation type="journal article" date="2019" name="Nat. Microbiol.">
        <title>Mediterranean grassland soil C-N compound turnover is dependent on rainfall and depth, and is mediated by genomically divergent microorganisms.</title>
        <authorList>
            <person name="Diamond S."/>
            <person name="Andeer P.F."/>
            <person name="Li Z."/>
            <person name="Crits-Christoph A."/>
            <person name="Burstein D."/>
            <person name="Anantharaman K."/>
            <person name="Lane K.R."/>
            <person name="Thomas B.C."/>
            <person name="Pan C."/>
            <person name="Northen T.R."/>
            <person name="Banfield J.F."/>
        </authorList>
    </citation>
    <scope>NUCLEOTIDE SEQUENCE [LARGE SCALE GENOMIC DNA]</scope>
    <source>
        <strain evidence="2">WS_2</strain>
    </source>
</reference>
<dbReference type="AlphaFoldDB" id="A0A538SHV1"/>
<dbReference type="GO" id="GO:0042834">
    <property type="term" value="F:peptidoglycan binding"/>
    <property type="evidence" value="ECO:0007669"/>
    <property type="project" value="InterPro"/>
</dbReference>
<name>A0A538SHV1_UNCEI</name>
<dbReference type="Gene3D" id="3.30.70.1070">
    <property type="entry name" value="Sporulation related repeat"/>
    <property type="match status" value="1"/>
</dbReference>
<accession>A0A538SHV1</accession>
<dbReference type="Proteomes" id="UP000317716">
    <property type="component" value="Unassembled WGS sequence"/>
</dbReference>
<sequence length="90" mass="9271">MPQEAGPFGIDTGQYLDEAKANEVAASLKQSTGLAASVVSMGEGEDTSYHVLLGSYPHRGTAEAKANSLLGKGLLSQALVVAIPKAQKTQ</sequence>
<organism evidence="2 3">
    <name type="scientific">Eiseniibacteriota bacterium</name>
    <dbReference type="NCBI Taxonomy" id="2212470"/>
    <lineage>
        <taxon>Bacteria</taxon>
        <taxon>Candidatus Eiseniibacteriota</taxon>
    </lineage>
</organism>
<evidence type="ECO:0000313" key="3">
    <source>
        <dbReference type="Proteomes" id="UP000317716"/>
    </source>
</evidence>
<dbReference type="EMBL" id="VBOS01000395">
    <property type="protein sequence ID" value="TMQ50939.1"/>
    <property type="molecule type" value="Genomic_DNA"/>
</dbReference>
<feature type="domain" description="SPOR" evidence="1">
    <location>
        <begin position="2"/>
        <end position="82"/>
    </location>
</feature>